<dbReference type="AlphaFoldDB" id="A0A8T0H9L4"/>
<dbReference type="PANTHER" id="PTHR13681">
    <property type="entry name" value="SURVIVAL OF MOTOR NEURON-RELATED-SPLICING FACTOR 30-RELATED"/>
    <property type="match status" value="1"/>
</dbReference>
<evidence type="ECO:0000313" key="6">
    <source>
        <dbReference type="Proteomes" id="UP000822688"/>
    </source>
</evidence>
<keyword evidence="6" id="KW-1185">Reference proteome</keyword>
<evidence type="ECO:0000259" key="4">
    <source>
        <dbReference type="Pfam" id="PF08585"/>
    </source>
</evidence>
<dbReference type="InterPro" id="IPR042470">
    <property type="entry name" value="RMI1_N_C_sf"/>
</dbReference>
<evidence type="ECO:0000256" key="2">
    <source>
        <dbReference type="ARBA" id="ARBA00023242"/>
    </source>
</evidence>
<keyword evidence="2" id="KW-0539">Nucleus</keyword>
<dbReference type="Gene3D" id="2.40.50.770">
    <property type="entry name" value="RecQ-mediated genome instability protein Rmi1, C-terminal domain"/>
    <property type="match status" value="1"/>
</dbReference>
<dbReference type="GO" id="GO:0005634">
    <property type="term" value="C:nucleus"/>
    <property type="evidence" value="ECO:0007669"/>
    <property type="project" value="UniProtKB-SubCell"/>
</dbReference>
<dbReference type="Pfam" id="PF08585">
    <property type="entry name" value="RMI1_N_C"/>
    <property type="match status" value="1"/>
</dbReference>
<feature type="compositionally biased region" description="Polar residues" evidence="3">
    <location>
        <begin position="278"/>
        <end position="289"/>
    </location>
</feature>
<dbReference type="Proteomes" id="UP000822688">
    <property type="component" value="Chromosome 7"/>
</dbReference>
<sequence length="339" mass="36173">MGEREKRIADSLEKGGWHVKPAIVGDIVRDIEDEDEGAARVSERELEARVRRELLDTDLSYAGARFLDAVLKSSQRNLPTPCVLQVASVQDVSQSKSNQGSSSSGRLLHLRLTDGHSFLKAIEHRHVPSLSVDIAPGTKVTLQGSITLLSDMILLEPNSIRIEGGHVAALHDAWEMQRKYAGALSRSTADGSSGPPPFRGLNTTTRGAQASKPAVTPALNINPSRPAQDFREQAGASSRPTQDARAQAGATTNVEGINVRPSAPRMRPGAEPYRPRGRQQSETNTQSEAPSVASGAPQTSLVEAAPEKHPNDQSRPPTVTAPATSSSQSSESEPKAGKN</sequence>
<comment type="subcellular location">
    <subcellularLocation>
        <location evidence="1">Nucleus</location>
    </subcellularLocation>
</comment>
<dbReference type="SMART" id="SM01161">
    <property type="entry name" value="DUF1767"/>
    <property type="match status" value="1"/>
</dbReference>
<proteinExistence type="predicted"/>
<dbReference type="EMBL" id="CM026428">
    <property type="protein sequence ID" value="KAG0565792.1"/>
    <property type="molecule type" value="Genomic_DNA"/>
</dbReference>
<evidence type="ECO:0000313" key="5">
    <source>
        <dbReference type="EMBL" id="KAG0565792.1"/>
    </source>
</evidence>
<evidence type="ECO:0000256" key="3">
    <source>
        <dbReference type="SAM" id="MobiDB-lite"/>
    </source>
</evidence>
<accession>A0A8T0H9L4</accession>
<evidence type="ECO:0000256" key="1">
    <source>
        <dbReference type="ARBA" id="ARBA00004123"/>
    </source>
</evidence>
<reference evidence="5" key="1">
    <citation type="submission" date="2020-06" db="EMBL/GenBank/DDBJ databases">
        <title>WGS assembly of Ceratodon purpureus strain R40.</title>
        <authorList>
            <person name="Carey S.B."/>
            <person name="Jenkins J."/>
            <person name="Shu S."/>
            <person name="Lovell J.T."/>
            <person name="Sreedasyam A."/>
            <person name="Maumus F."/>
            <person name="Tiley G.P."/>
            <person name="Fernandez-Pozo N."/>
            <person name="Barry K."/>
            <person name="Chen C."/>
            <person name="Wang M."/>
            <person name="Lipzen A."/>
            <person name="Daum C."/>
            <person name="Saski C.A."/>
            <person name="Payton A.C."/>
            <person name="Mcbreen J.C."/>
            <person name="Conrad R.E."/>
            <person name="Kollar L.M."/>
            <person name="Olsson S."/>
            <person name="Huttunen S."/>
            <person name="Landis J.B."/>
            <person name="Wickett N.J."/>
            <person name="Johnson M.G."/>
            <person name="Rensing S.A."/>
            <person name="Grimwood J."/>
            <person name="Schmutz J."/>
            <person name="Mcdaniel S.F."/>
        </authorList>
    </citation>
    <scope>NUCLEOTIDE SEQUENCE</scope>
    <source>
        <strain evidence="5">R40</strain>
    </source>
</reference>
<organism evidence="5 6">
    <name type="scientific">Ceratodon purpureus</name>
    <name type="common">Fire moss</name>
    <name type="synonym">Dicranum purpureum</name>
    <dbReference type="NCBI Taxonomy" id="3225"/>
    <lineage>
        <taxon>Eukaryota</taxon>
        <taxon>Viridiplantae</taxon>
        <taxon>Streptophyta</taxon>
        <taxon>Embryophyta</taxon>
        <taxon>Bryophyta</taxon>
        <taxon>Bryophytina</taxon>
        <taxon>Bryopsida</taxon>
        <taxon>Dicranidae</taxon>
        <taxon>Pseudoditrichales</taxon>
        <taxon>Ditrichaceae</taxon>
        <taxon>Ceratodon</taxon>
    </lineage>
</organism>
<feature type="region of interest" description="Disordered" evidence="3">
    <location>
        <begin position="185"/>
        <end position="339"/>
    </location>
</feature>
<dbReference type="PANTHER" id="PTHR13681:SF24">
    <property type="entry name" value="TUDOR DOMAIN-CONTAINING PROTEIN 3"/>
    <property type="match status" value="1"/>
</dbReference>
<feature type="compositionally biased region" description="Polar residues" evidence="3">
    <location>
        <begin position="313"/>
        <end position="324"/>
    </location>
</feature>
<comment type="caution">
    <text evidence="5">The sequence shown here is derived from an EMBL/GenBank/DDBJ whole genome shotgun (WGS) entry which is preliminary data.</text>
</comment>
<name>A0A8T0H9L4_CERPU</name>
<gene>
    <name evidence="5" type="ORF">KC19_7G015200</name>
</gene>
<protein>
    <recommendedName>
        <fullName evidence="4">RecQ mediated genome instability protein 1 OB-fold domain-containing protein</fullName>
    </recommendedName>
</protein>
<dbReference type="InterPro" id="IPR013894">
    <property type="entry name" value="RMI1_OB"/>
</dbReference>
<feature type="domain" description="RecQ mediated genome instability protein 1 OB-fold" evidence="4">
    <location>
        <begin position="75"/>
        <end position="178"/>
    </location>
</feature>